<protein>
    <submittedName>
        <fullName evidence="2">CLUMA_CG005419, isoform A</fullName>
    </submittedName>
</protein>
<keyword evidence="3" id="KW-1185">Reference proteome</keyword>
<feature type="compositionally biased region" description="Basic and acidic residues" evidence="1">
    <location>
        <begin position="12"/>
        <end position="24"/>
    </location>
</feature>
<gene>
    <name evidence="2" type="ORF">CLUMA_CG005419</name>
</gene>
<feature type="compositionally biased region" description="Polar residues" evidence="1">
    <location>
        <begin position="1"/>
        <end position="11"/>
    </location>
</feature>
<evidence type="ECO:0000313" key="3">
    <source>
        <dbReference type="Proteomes" id="UP000183832"/>
    </source>
</evidence>
<sequence>MSADKNPTSIHKLNESQTAKDKIQATELNASSSITIKTSIQSETEDNIKGFDYAISHLT</sequence>
<feature type="region of interest" description="Disordered" evidence="1">
    <location>
        <begin position="1"/>
        <end position="24"/>
    </location>
</feature>
<dbReference type="OrthoDB" id="289721at2759"/>
<proteinExistence type="predicted"/>
<evidence type="ECO:0000256" key="1">
    <source>
        <dbReference type="SAM" id="MobiDB-lite"/>
    </source>
</evidence>
<organism evidence="2 3">
    <name type="scientific">Clunio marinus</name>
    <dbReference type="NCBI Taxonomy" id="568069"/>
    <lineage>
        <taxon>Eukaryota</taxon>
        <taxon>Metazoa</taxon>
        <taxon>Ecdysozoa</taxon>
        <taxon>Arthropoda</taxon>
        <taxon>Hexapoda</taxon>
        <taxon>Insecta</taxon>
        <taxon>Pterygota</taxon>
        <taxon>Neoptera</taxon>
        <taxon>Endopterygota</taxon>
        <taxon>Diptera</taxon>
        <taxon>Nematocera</taxon>
        <taxon>Chironomoidea</taxon>
        <taxon>Chironomidae</taxon>
        <taxon>Clunio</taxon>
    </lineage>
</organism>
<name>A0A1J1HWQ4_9DIPT</name>
<dbReference type="Proteomes" id="UP000183832">
    <property type="component" value="Unassembled WGS sequence"/>
</dbReference>
<evidence type="ECO:0000313" key="2">
    <source>
        <dbReference type="EMBL" id="CRK91788.1"/>
    </source>
</evidence>
<reference evidence="2 3" key="1">
    <citation type="submission" date="2015-04" db="EMBL/GenBank/DDBJ databases">
        <authorList>
            <person name="Syromyatnikov M.Y."/>
            <person name="Popov V.N."/>
        </authorList>
    </citation>
    <scope>NUCLEOTIDE SEQUENCE [LARGE SCALE GENOMIC DNA]</scope>
</reference>
<dbReference type="EMBL" id="CVRI01000021">
    <property type="protein sequence ID" value="CRK91788.1"/>
    <property type="molecule type" value="Genomic_DNA"/>
</dbReference>
<accession>A0A1J1HWQ4</accession>
<dbReference type="AlphaFoldDB" id="A0A1J1HWQ4"/>